<dbReference type="RefSeq" id="WP_127744099.1">
    <property type="nucleotide sequence ID" value="NZ_SACN01000001.1"/>
</dbReference>
<dbReference type="EMBL" id="SACN01000001">
    <property type="protein sequence ID" value="RVT94525.1"/>
    <property type="molecule type" value="Genomic_DNA"/>
</dbReference>
<proteinExistence type="predicted"/>
<dbReference type="AlphaFoldDB" id="A0A437MA56"/>
<dbReference type="Proteomes" id="UP000282971">
    <property type="component" value="Unassembled WGS sequence"/>
</dbReference>
<keyword evidence="3" id="KW-1185">Reference proteome</keyword>
<comment type="caution">
    <text evidence="2">The sequence shown here is derived from an EMBL/GenBank/DDBJ whole genome shotgun (WGS) entry which is preliminary data.</text>
</comment>
<sequence>MKRIFLAATIAVATAGPGMAETLKAVPTSLDPTKAYILVEYRLIANNFADLPGSRKTLPLIAGLSFGSYDDAAHDLKKDAKGHPLIEAFRNREIVRVEGARLHLIETDPGLWVIAGWGDTSFALGSYSFRLEAGKITDLGVVTGAQDWAEGDRAMNSGDLMKMALLGPFAKQPAIAPMRASFRPRDEGDIPVPMTLTGVTYAVAFTPDQKFGNYQGRLVNRIEGANARLRDGATPKAD</sequence>
<dbReference type="OrthoDB" id="7561549at2"/>
<name>A0A437MA56_9SPHN</name>
<gene>
    <name evidence="2" type="ORF">EOD43_12015</name>
</gene>
<protein>
    <submittedName>
        <fullName evidence="2">Uncharacterized protein</fullName>
    </submittedName>
</protein>
<evidence type="ECO:0000256" key="1">
    <source>
        <dbReference type="SAM" id="SignalP"/>
    </source>
</evidence>
<evidence type="ECO:0000313" key="3">
    <source>
        <dbReference type="Proteomes" id="UP000282971"/>
    </source>
</evidence>
<keyword evidence="1" id="KW-0732">Signal</keyword>
<feature type="chain" id="PRO_5019254608" evidence="1">
    <location>
        <begin position="21"/>
        <end position="238"/>
    </location>
</feature>
<accession>A0A437MA56</accession>
<reference evidence="2 3" key="1">
    <citation type="submission" date="2019-01" db="EMBL/GenBank/DDBJ databases">
        <authorList>
            <person name="Chen W.-M."/>
        </authorList>
    </citation>
    <scope>NUCLEOTIDE SEQUENCE [LARGE SCALE GENOMIC DNA]</scope>
    <source>
        <strain evidence="2 3">CCP-7</strain>
    </source>
</reference>
<organism evidence="2 3">
    <name type="scientific">Sphingomonas crocodyli</name>
    <dbReference type="NCBI Taxonomy" id="1979270"/>
    <lineage>
        <taxon>Bacteria</taxon>
        <taxon>Pseudomonadati</taxon>
        <taxon>Pseudomonadota</taxon>
        <taxon>Alphaproteobacteria</taxon>
        <taxon>Sphingomonadales</taxon>
        <taxon>Sphingomonadaceae</taxon>
        <taxon>Sphingomonas</taxon>
    </lineage>
</organism>
<feature type="signal peptide" evidence="1">
    <location>
        <begin position="1"/>
        <end position="20"/>
    </location>
</feature>
<evidence type="ECO:0000313" key="2">
    <source>
        <dbReference type="EMBL" id="RVT94525.1"/>
    </source>
</evidence>